<feature type="transmembrane region" description="Helical" evidence="5">
    <location>
        <begin position="99"/>
        <end position="126"/>
    </location>
</feature>
<keyword evidence="8" id="KW-1185">Reference proteome</keyword>
<name>A0A679FTT9_9BACL</name>
<evidence type="ECO:0000313" key="7">
    <source>
        <dbReference type="EMBL" id="BBW96174.1"/>
    </source>
</evidence>
<comment type="subcellular location">
    <subcellularLocation>
        <location evidence="1">Membrane</location>
        <topology evidence="1">Multi-pass membrane protein</topology>
    </subcellularLocation>
</comment>
<dbReference type="PANTHER" id="PTHR43229">
    <property type="entry name" value="NODULATION PROTEIN J"/>
    <property type="match status" value="1"/>
</dbReference>
<evidence type="ECO:0000256" key="5">
    <source>
        <dbReference type="SAM" id="Phobius"/>
    </source>
</evidence>
<protein>
    <recommendedName>
        <fullName evidence="6">ABC-2 type transporter transmembrane domain-containing protein</fullName>
    </recommendedName>
</protein>
<dbReference type="InterPro" id="IPR013525">
    <property type="entry name" value="ABC2_TM"/>
</dbReference>
<dbReference type="GO" id="GO:0016020">
    <property type="term" value="C:membrane"/>
    <property type="evidence" value="ECO:0007669"/>
    <property type="project" value="UniProtKB-SubCell"/>
</dbReference>
<dbReference type="InterPro" id="IPR051784">
    <property type="entry name" value="Nod_factor_ABC_transporter"/>
</dbReference>
<dbReference type="GO" id="GO:0140359">
    <property type="term" value="F:ABC-type transporter activity"/>
    <property type="evidence" value="ECO:0007669"/>
    <property type="project" value="InterPro"/>
</dbReference>
<gene>
    <name evidence="7" type="ORF">GsuE55_10070</name>
</gene>
<feature type="domain" description="ABC-2 type transporter transmembrane" evidence="6">
    <location>
        <begin position="27"/>
        <end position="216"/>
    </location>
</feature>
<evidence type="ECO:0000256" key="3">
    <source>
        <dbReference type="ARBA" id="ARBA00022989"/>
    </source>
</evidence>
<dbReference type="EMBL" id="AP022557">
    <property type="protein sequence ID" value="BBW96174.1"/>
    <property type="molecule type" value="Genomic_DNA"/>
</dbReference>
<dbReference type="Pfam" id="PF01061">
    <property type="entry name" value="ABC2_membrane"/>
    <property type="match status" value="1"/>
</dbReference>
<organism evidence="7 8">
    <name type="scientific">Geobacillus subterraneus</name>
    <dbReference type="NCBI Taxonomy" id="129338"/>
    <lineage>
        <taxon>Bacteria</taxon>
        <taxon>Bacillati</taxon>
        <taxon>Bacillota</taxon>
        <taxon>Bacilli</taxon>
        <taxon>Bacillales</taxon>
        <taxon>Anoxybacillaceae</taxon>
        <taxon>Geobacillus</taxon>
    </lineage>
</organism>
<feature type="transmembrane region" description="Helical" evidence="5">
    <location>
        <begin position="57"/>
        <end position="78"/>
    </location>
</feature>
<proteinExistence type="predicted"/>
<feature type="transmembrane region" description="Helical" evidence="5">
    <location>
        <begin position="220"/>
        <end position="239"/>
    </location>
</feature>
<feature type="transmembrane region" description="Helical" evidence="5">
    <location>
        <begin position="138"/>
        <end position="165"/>
    </location>
</feature>
<keyword evidence="2 5" id="KW-0812">Transmembrane</keyword>
<evidence type="ECO:0000313" key="8">
    <source>
        <dbReference type="Proteomes" id="UP000501421"/>
    </source>
</evidence>
<evidence type="ECO:0000256" key="4">
    <source>
        <dbReference type="ARBA" id="ARBA00023136"/>
    </source>
</evidence>
<dbReference type="AlphaFoldDB" id="A0A679FTT9"/>
<feature type="transmembrane region" description="Helical" evidence="5">
    <location>
        <begin position="23"/>
        <end position="45"/>
    </location>
</feature>
<keyword evidence="3 5" id="KW-1133">Transmembrane helix</keyword>
<accession>A0A679FTT9</accession>
<reference evidence="8" key="1">
    <citation type="journal article" date="2020" name="Microbiol. Resour. Announc.">
        <title>Complete Genome Sequence of Geobacillus sp. Strain E55-1, Isolated from Mine Geyser in Japan.</title>
        <authorList>
            <person name="Miyazaki K."/>
            <person name="Hase E."/>
            <person name="Tokito N."/>
        </authorList>
    </citation>
    <scope>NUCLEOTIDE SEQUENCE [LARGE SCALE GENOMIC DNA]</scope>
    <source>
        <strain evidence="8">E55-1</strain>
    </source>
</reference>
<evidence type="ECO:0000256" key="1">
    <source>
        <dbReference type="ARBA" id="ARBA00004141"/>
    </source>
</evidence>
<dbReference type="PANTHER" id="PTHR43229:SF6">
    <property type="entry name" value="ABC-TYPE MULTIDRUG TRANSPORT SYSTEM, PERMEASE COMPONENT"/>
    <property type="match status" value="1"/>
</dbReference>
<keyword evidence="4 5" id="KW-0472">Membrane</keyword>
<sequence length="256" mass="28185">MLRQIFRVVSASFLKKRAEYRRYWFDFTVGLIIKFVFFFGTLYASPIQTGKEAAVKLAGFSLWYLSAHLIAKLGNSAIEEAYLGTAEQVLSTKTPPWQILIGVVVAEVALSFAWVALFFLCAALIIGFSEIVSGALSIVTEIVVFGGVSLIGMTGIGVFILGLSLRLKQVGAVTEVLLYYLLIFSGFFLSSNRLPAAFHILNALSPLSWAVQGMSAGWRAFFPAFGVSLLWLAIGSFVLRQQWNWARKNGKIGSYV</sequence>
<dbReference type="Proteomes" id="UP000501421">
    <property type="component" value="Chromosome"/>
</dbReference>
<evidence type="ECO:0000259" key="6">
    <source>
        <dbReference type="Pfam" id="PF01061"/>
    </source>
</evidence>
<feature type="transmembrane region" description="Helical" evidence="5">
    <location>
        <begin position="177"/>
        <end position="200"/>
    </location>
</feature>
<dbReference type="RefSeq" id="WP_061912073.1">
    <property type="nucleotide sequence ID" value="NZ_AP022557.1"/>
</dbReference>
<evidence type="ECO:0000256" key="2">
    <source>
        <dbReference type="ARBA" id="ARBA00022692"/>
    </source>
</evidence>